<dbReference type="KEGG" id="panc:E2636_13515"/>
<name>A0A4P7A016_9BACL</name>
<dbReference type="Pfam" id="PF09551">
    <property type="entry name" value="Spore_II_R"/>
    <property type="match status" value="1"/>
</dbReference>
<accession>A0A4P7A016</accession>
<evidence type="ECO:0000313" key="3">
    <source>
        <dbReference type="Proteomes" id="UP000294292"/>
    </source>
</evidence>
<proteinExistence type="predicted"/>
<dbReference type="OrthoDB" id="9793324at2"/>
<reference evidence="2 3" key="1">
    <citation type="submission" date="2019-03" db="EMBL/GenBank/DDBJ databases">
        <title>Complete genome sequence of Paenisporosarcina antarctica CGMCC 1.6503T.</title>
        <authorList>
            <person name="Rong J.-C."/>
            <person name="Chi N.-Y."/>
            <person name="Zhang Q.-F."/>
        </authorList>
    </citation>
    <scope>NUCLEOTIDE SEQUENCE [LARGE SCALE GENOMIC DNA]</scope>
    <source>
        <strain evidence="2 3">CGMCC 1.6503</strain>
    </source>
</reference>
<evidence type="ECO:0000256" key="1">
    <source>
        <dbReference type="SAM" id="Phobius"/>
    </source>
</evidence>
<keyword evidence="3" id="KW-1185">Reference proteome</keyword>
<sequence length="190" mass="21868">MIQDYEIFRNEEPQKKRSPWIELIMALVFIQTLLFLLPSGSTAADAVPADAVQIRIIANSNTKEDQQIKSLILQELQPLFQKAANTVQTTDQLELELTQVSAEITQKAQAITEQAIHISLEEALIPPKSDGTYFYPQGFHQALVLTIGNGKGDNWWCALFPKVCYQEEEQTVKEEPVKFWTWEWIKKKFW</sequence>
<dbReference type="Proteomes" id="UP000294292">
    <property type="component" value="Chromosome"/>
</dbReference>
<keyword evidence="1" id="KW-1133">Transmembrane helix</keyword>
<dbReference type="EMBL" id="CP038015">
    <property type="protein sequence ID" value="QBP42102.1"/>
    <property type="molecule type" value="Genomic_DNA"/>
</dbReference>
<dbReference type="AlphaFoldDB" id="A0A4P7A016"/>
<keyword evidence="1" id="KW-0812">Transmembrane</keyword>
<evidence type="ECO:0000313" key="2">
    <source>
        <dbReference type="EMBL" id="QBP42102.1"/>
    </source>
</evidence>
<gene>
    <name evidence="2" type="ORF">E2636_13515</name>
</gene>
<dbReference type="RefSeq" id="WP_134210666.1">
    <property type="nucleotide sequence ID" value="NZ_CP038015.1"/>
</dbReference>
<dbReference type="InterPro" id="IPR014202">
    <property type="entry name" value="Spore_II_R"/>
</dbReference>
<protein>
    <submittedName>
        <fullName evidence="2">Stage II sporulation protein R</fullName>
    </submittedName>
</protein>
<feature type="transmembrane region" description="Helical" evidence="1">
    <location>
        <begin position="20"/>
        <end position="37"/>
    </location>
</feature>
<organism evidence="2 3">
    <name type="scientific">Paenisporosarcina antarctica</name>
    <dbReference type="NCBI Taxonomy" id="417367"/>
    <lineage>
        <taxon>Bacteria</taxon>
        <taxon>Bacillati</taxon>
        <taxon>Bacillota</taxon>
        <taxon>Bacilli</taxon>
        <taxon>Bacillales</taxon>
        <taxon>Caryophanaceae</taxon>
        <taxon>Paenisporosarcina</taxon>
    </lineage>
</organism>
<keyword evidence="1" id="KW-0472">Membrane</keyword>